<dbReference type="PIRSF" id="PIRSF006373">
    <property type="entry name" value="TF_E_archaea"/>
    <property type="match status" value="1"/>
</dbReference>
<keyword evidence="3 4" id="KW-0804">Transcription</keyword>
<dbReference type="HAMAP" id="MF_01909">
    <property type="entry name" value="TFE_arch"/>
    <property type="match status" value="1"/>
</dbReference>
<dbReference type="InterPro" id="IPR017919">
    <property type="entry name" value="TFIIE/TFIIEa_HTH"/>
</dbReference>
<accession>A0A7C4D9P8</accession>
<dbReference type="AlphaFoldDB" id="A0A7C4D9P8"/>
<dbReference type="PANTHER" id="PTHR13097">
    <property type="entry name" value="TRANSCRIPTION INITIATION FACTOR IIE, ALPHA SUBUNIT"/>
    <property type="match status" value="1"/>
</dbReference>
<comment type="subunit">
    <text evidence="4">Monomer. Interaction with RNA polymerase subunits RpoF and RpoE is necessary for Tfe stimulatory transcription activity. Able to interact with Tbp and RNA polymerase in the absence of DNA promoter. Interacts both with the preinitiation and elongation complexes.</text>
</comment>
<dbReference type="InterPro" id="IPR036390">
    <property type="entry name" value="WH_DNA-bd_sf"/>
</dbReference>
<gene>
    <name evidence="4" type="primary">tfe</name>
    <name evidence="6" type="ORF">ENU14_07580</name>
</gene>
<dbReference type="PROSITE" id="PS51344">
    <property type="entry name" value="HTH_TFE_IIE"/>
    <property type="match status" value="1"/>
</dbReference>
<dbReference type="InterPro" id="IPR016481">
    <property type="entry name" value="TF_E_archaea"/>
</dbReference>
<dbReference type="Pfam" id="PF02002">
    <property type="entry name" value="TFIIE_alpha"/>
    <property type="match status" value="1"/>
</dbReference>
<dbReference type="PANTHER" id="PTHR13097:SF7">
    <property type="entry name" value="GENERAL TRANSCRIPTION FACTOR IIE SUBUNIT 1"/>
    <property type="match status" value="1"/>
</dbReference>
<comment type="caution">
    <text evidence="6">The sequence shown here is derived from an EMBL/GenBank/DDBJ whole genome shotgun (WGS) entry which is preliminary data.</text>
</comment>
<evidence type="ECO:0000256" key="2">
    <source>
        <dbReference type="ARBA" id="ARBA00023125"/>
    </source>
</evidence>
<dbReference type="GO" id="GO:0006355">
    <property type="term" value="P:regulation of DNA-templated transcription"/>
    <property type="evidence" value="ECO:0007669"/>
    <property type="project" value="InterPro"/>
</dbReference>
<name>A0A7C4D9P8_STAMA</name>
<dbReference type="InterPro" id="IPR024550">
    <property type="entry name" value="TFIIEa/SarR/Rpc3_HTH_dom"/>
</dbReference>
<protein>
    <recommendedName>
        <fullName evidence="4">Transcription factor E</fullName>
        <shortName evidence="4">TFE</shortName>
    </recommendedName>
    <alternativeName>
        <fullName evidence="4">TFIIE subunit alpha homolog</fullName>
    </alternativeName>
    <alternativeName>
        <fullName evidence="4">Transcription initiation factor TFIIE</fullName>
    </alternativeName>
</protein>
<evidence type="ECO:0000256" key="4">
    <source>
        <dbReference type="HAMAP-Rule" id="MF_01909"/>
    </source>
</evidence>
<dbReference type="EMBL" id="DTBJ01000063">
    <property type="protein sequence ID" value="HGM59416.1"/>
    <property type="molecule type" value="Genomic_DNA"/>
</dbReference>
<feature type="domain" description="HTH TFE/IIEalpha-type" evidence="5">
    <location>
        <begin position="1"/>
        <end position="72"/>
    </location>
</feature>
<reference evidence="6" key="1">
    <citation type="journal article" date="2020" name="mSystems">
        <title>Genome- and Community-Level Interaction Insights into Carbon Utilization and Element Cycling Functions of Hydrothermarchaeota in Hydrothermal Sediment.</title>
        <authorList>
            <person name="Zhou Z."/>
            <person name="Liu Y."/>
            <person name="Xu W."/>
            <person name="Pan J."/>
            <person name="Luo Z.H."/>
            <person name="Li M."/>
        </authorList>
    </citation>
    <scope>NUCLEOTIDE SEQUENCE [LARGE SCALE GENOMIC DNA]</scope>
    <source>
        <strain evidence="6">SpSt-642</strain>
    </source>
</reference>
<keyword evidence="2 4" id="KW-0238">DNA-binding</keyword>
<dbReference type="Gene3D" id="1.10.10.10">
    <property type="entry name" value="Winged helix-like DNA-binding domain superfamily/Winged helix DNA-binding domain"/>
    <property type="match status" value="1"/>
</dbReference>
<dbReference type="InterPro" id="IPR002853">
    <property type="entry name" value="TFIIE_asu"/>
</dbReference>
<evidence type="ECO:0000259" key="5">
    <source>
        <dbReference type="PROSITE" id="PS51344"/>
    </source>
</evidence>
<evidence type="ECO:0000256" key="3">
    <source>
        <dbReference type="ARBA" id="ARBA00023163"/>
    </source>
</evidence>
<dbReference type="SUPFAM" id="SSF46785">
    <property type="entry name" value="Winged helix' DNA-binding domain"/>
    <property type="match status" value="1"/>
</dbReference>
<comment type="similarity">
    <text evidence="4">Belongs to the TFE family.</text>
</comment>
<comment type="domain">
    <text evidence="4">The winged helix domain is involved in binding to DNA in the preinitiation complex.</text>
</comment>
<sequence>MYGEQAGRLIKYIIESNGSAPEETIGRETGVKSNEARKILQKLSNEALLTCRPRKTGDKVLHFWHINWDQVGNMLINKLKKTREKLKILLDYEENNIIYECPVCNRRFNLDQAFDYEFKCPHDNETLVETNRTEVIDFLKKKIEEIDRELSKIGV</sequence>
<proteinExistence type="inferred from homology"/>
<keyword evidence="1 4" id="KW-0805">Transcription regulation</keyword>
<evidence type="ECO:0000313" key="6">
    <source>
        <dbReference type="EMBL" id="HGM59416.1"/>
    </source>
</evidence>
<dbReference type="InterPro" id="IPR039997">
    <property type="entry name" value="TFE"/>
</dbReference>
<dbReference type="GO" id="GO:0003677">
    <property type="term" value="F:DNA binding"/>
    <property type="evidence" value="ECO:0007669"/>
    <property type="project" value="UniProtKB-KW"/>
</dbReference>
<dbReference type="InterPro" id="IPR036388">
    <property type="entry name" value="WH-like_DNA-bd_sf"/>
</dbReference>
<evidence type="ECO:0000256" key="1">
    <source>
        <dbReference type="ARBA" id="ARBA00023015"/>
    </source>
</evidence>
<dbReference type="GO" id="GO:0006367">
    <property type="term" value="P:transcription initiation at RNA polymerase II promoter"/>
    <property type="evidence" value="ECO:0007669"/>
    <property type="project" value="InterPro"/>
</dbReference>
<comment type="function">
    <text evidence="4">Transcription factor that plays a role in the activation of archaeal genes transcribed by RNA polymerase. Facilitates transcription initiation by enhancing TATA-box recognition by TATA-box-binding protein (Tbp), and transcription factor B (Tfb) and RNA polymerase recruitment. Not absolutely required for transcription in vitro, but particularly important in cases where Tbp or Tfb function is not optimal. It dynamically alters the nucleic acid-binding properties of RNA polymerases by stabilizing the initiation complex and destabilizing elongation complexes. Seems to translocate with the RNA polymerase following initiation and acts by binding to the non template strand of the transcription bubble in elongation complexes.</text>
</comment>
<organism evidence="6">
    <name type="scientific">Staphylothermus marinus</name>
    <dbReference type="NCBI Taxonomy" id="2280"/>
    <lineage>
        <taxon>Archaea</taxon>
        <taxon>Thermoproteota</taxon>
        <taxon>Thermoprotei</taxon>
        <taxon>Desulfurococcales</taxon>
        <taxon>Desulfurococcaceae</taxon>
        <taxon>Staphylothermus</taxon>
    </lineage>
</organism>
<dbReference type="SMART" id="SM00531">
    <property type="entry name" value="TFIIE"/>
    <property type="match status" value="1"/>
</dbReference>